<evidence type="ECO:0000313" key="2">
    <source>
        <dbReference type="EMBL" id="RDJ29826.1"/>
    </source>
</evidence>
<dbReference type="Gene3D" id="1.20.1050.10">
    <property type="match status" value="1"/>
</dbReference>
<dbReference type="Gene3D" id="3.40.30.10">
    <property type="entry name" value="Glutaredoxin"/>
    <property type="match status" value="1"/>
</dbReference>
<feature type="domain" description="GST N-terminal" evidence="1">
    <location>
        <begin position="110"/>
        <end position="191"/>
    </location>
</feature>
<keyword evidence="3" id="KW-1185">Reference proteome</keyword>
<dbReference type="SUPFAM" id="SSF52833">
    <property type="entry name" value="Thioredoxin-like"/>
    <property type="match status" value="1"/>
</dbReference>
<evidence type="ECO:0000259" key="1">
    <source>
        <dbReference type="PROSITE" id="PS50404"/>
    </source>
</evidence>
<reference evidence="3" key="1">
    <citation type="submission" date="2018-07" db="EMBL/GenBank/DDBJ databases">
        <authorList>
            <person name="Safronova V.I."/>
            <person name="Chirak E.R."/>
            <person name="Sazanova A.L."/>
        </authorList>
    </citation>
    <scope>NUCLEOTIDE SEQUENCE [LARGE SCALE GENOMIC DNA]</scope>
    <source>
        <strain evidence="3">RCAM04685</strain>
    </source>
</reference>
<dbReference type="PROSITE" id="PS50404">
    <property type="entry name" value="GST_NTER"/>
    <property type="match status" value="1"/>
</dbReference>
<dbReference type="Pfam" id="PF13409">
    <property type="entry name" value="GST_N_2"/>
    <property type="match status" value="1"/>
</dbReference>
<dbReference type="OrthoDB" id="9795329at2"/>
<evidence type="ECO:0000313" key="3">
    <source>
        <dbReference type="Proteomes" id="UP000255207"/>
    </source>
</evidence>
<accession>A0A370LCZ1</accession>
<dbReference type="SUPFAM" id="SSF47616">
    <property type="entry name" value="GST C-terminal domain-like"/>
    <property type="match status" value="1"/>
</dbReference>
<gene>
    <name evidence="2" type="ORF">DWE98_04675</name>
</gene>
<proteinExistence type="predicted"/>
<dbReference type="CDD" id="cd03205">
    <property type="entry name" value="GST_C_6"/>
    <property type="match status" value="1"/>
</dbReference>
<dbReference type="InterPro" id="IPR036282">
    <property type="entry name" value="Glutathione-S-Trfase_C_sf"/>
</dbReference>
<name>A0A370LCZ1_9HYPH</name>
<dbReference type="Proteomes" id="UP000255207">
    <property type="component" value="Unassembled WGS sequence"/>
</dbReference>
<organism evidence="2 3">
    <name type="scientific">Bosea caraganae</name>
    <dbReference type="NCBI Taxonomy" id="2763117"/>
    <lineage>
        <taxon>Bacteria</taxon>
        <taxon>Pseudomonadati</taxon>
        <taxon>Pseudomonadota</taxon>
        <taxon>Alphaproteobacteria</taxon>
        <taxon>Hyphomicrobiales</taxon>
        <taxon>Boseaceae</taxon>
        <taxon>Bosea</taxon>
    </lineage>
</organism>
<protein>
    <recommendedName>
        <fullName evidence="1">GST N-terminal domain-containing protein</fullName>
    </recommendedName>
</protein>
<dbReference type="PANTHER" id="PTHR43968">
    <property type="match status" value="1"/>
</dbReference>
<dbReference type="EMBL" id="QQTP01000001">
    <property type="protein sequence ID" value="RDJ29826.1"/>
    <property type="molecule type" value="Genomic_DNA"/>
</dbReference>
<dbReference type="PANTHER" id="PTHR43968:SF6">
    <property type="entry name" value="GLUTATHIONE S-TRANSFERASE OMEGA"/>
    <property type="match status" value="1"/>
</dbReference>
<dbReference type="InterPro" id="IPR004045">
    <property type="entry name" value="Glutathione_S-Trfase_N"/>
</dbReference>
<dbReference type="InterPro" id="IPR050983">
    <property type="entry name" value="GST_Omega/HSP26"/>
</dbReference>
<comment type="caution">
    <text evidence="2">The sequence shown here is derived from an EMBL/GenBank/DDBJ whole genome shotgun (WGS) entry which is preliminary data.</text>
</comment>
<dbReference type="GO" id="GO:0005737">
    <property type="term" value="C:cytoplasm"/>
    <property type="evidence" value="ECO:0007669"/>
    <property type="project" value="TreeGrafter"/>
</dbReference>
<dbReference type="CDD" id="cd03049">
    <property type="entry name" value="GST_N_3"/>
    <property type="match status" value="1"/>
</dbReference>
<sequence>MMATRPSRSILFIWLIRSARDKPARQLPLLSQQAPPLPTARMLFCSRASAYGPRRKPDLRRLEGIGLPERRISTRRKAAVQAPLWPARAGAGRASSNGAQHCRARTTGISAMRLYANSMSPYARKVFVVIHEHGLHDKVELIDVNPRQKPEAVIPLNPLGKIPFLVTADGLTLKDSPVIAEYLDAEFGKERLLPASGPARWRALTRIADADGIIEAAILVRNERLRPAAEQSAEFIAWHFGKVQRCLDELERTIDPAAPEFDLGLVATACAIGYTARRLPEFEGIKHPRLAAFYARLLERPSMAATEPS</sequence>
<dbReference type="AlphaFoldDB" id="A0A370LCZ1"/>
<dbReference type="InterPro" id="IPR036249">
    <property type="entry name" value="Thioredoxin-like_sf"/>
</dbReference>